<keyword evidence="2" id="KW-1185">Reference proteome</keyword>
<organism evidence="1 2">
    <name type="scientific">Aspergillus melleus</name>
    <dbReference type="NCBI Taxonomy" id="138277"/>
    <lineage>
        <taxon>Eukaryota</taxon>
        <taxon>Fungi</taxon>
        <taxon>Dikarya</taxon>
        <taxon>Ascomycota</taxon>
        <taxon>Pezizomycotina</taxon>
        <taxon>Eurotiomycetes</taxon>
        <taxon>Eurotiomycetidae</taxon>
        <taxon>Eurotiales</taxon>
        <taxon>Aspergillaceae</taxon>
        <taxon>Aspergillus</taxon>
        <taxon>Aspergillus subgen. Circumdati</taxon>
    </lineage>
</organism>
<reference evidence="1 2" key="1">
    <citation type="journal article" date="2023" name="ACS Omega">
        <title>Identification of the Neoaspergillic Acid Biosynthesis Gene Cluster by Establishing an In Vitro CRISPR-Ribonucleoprotein Genetic System in Aspergillus melleus.</title>
        <authorList>
            <person name="Yuan B."/>
            <person name="Grau M.F."/>
            <person name="Murata R.M."/>
            <person name="Torok T."/>
            <person name="Venkateswaran K."/>
            <person name="Stajich J.E."/>
            <person name="Wang C.C.C."/>
        </authorList>
    </citation>
    <scope>NUCLEOTIDE SEQUENCE [LARGE SCALE GENOMIC DNA]</scope>
    <source>
        <strain evidence="1 2">IMV 1140</strain>
    </source>
</reference>
<accession>A0ACC3AQI2</accession>
<evidence type="ECO:0000313" key="1">
    <source>
        <dbReference type="EMBL" id="KAK1139858.1"/>
    </source>
</evidence>
<dbReference type="EMBL" id="JAOPJF010000096">
    <property type="protein sequence ID" value="KAK1139858.1"/>
    <property type="molecule type" value="Genomic_DNA"/>
</dbReference>
<protein>
    <submittedName>
        <fullName evidence="1">Uncharacterized protein</fullName>
    </submittedName>
</protein>
<gene>
    <name evidence="1" type="ORF">N8T08_011103</name>
</gene>
<name>A0ACC3AQI2_9EURO</name>
<evidence type="ECO:0000313" key="2">
    <source>
        <dbReference type="Proteomes" id="UP001177260"/>
    </source>
</evidence>
<dbReference type="Proteomes" id="UP001177260">
    <property type="component" value="Unassembled WGS sequence"/>
</dbReference>
<sequence length="548" mass="59389">MARYHASDGHLELSSAIAEGNSVFDKSNVISSSKDAIELARVGKEEVLKRRFGLTSTIGFACSLMLTWEAVIMNIQLGLMNGGPAGLVYGYIGVWIGFVSIFLAMGELASMFPSAGGQYHWAFLLAPRSSQRFLSHVTGTFTSTAYPSPFPSRCPTATVYLAGSVLQNAVAMNVPEYDPKGWHVTFIMWGVLLICTVLNTWLGMILPVIEVFILIVHVLGFFAVLIPLVYLGPRADPRSVFTPSFNYGGWHDITLATFVGLKGTVAAFLGTDGAVHMAEEVANSSMVVPQSMVLSILINGLLGFGILIAFLFTAGDLSALIESNAAYPFMDILASSTKSKGAAIVLSSMMAILQACAGVGAISSGSRMLWSFSRERAIPGWRWIRQVNARTSVPFHSTCVIVIAVGLLSLINIGSSVVLNIILSLVLEGFFASYLISLTLLLYRRLRNDIASPRDDDTNGGGGGVNPNRKPFLWGPFRVNGWIGVANNIFAIIFTVIMMFFGCWPPKTRPAPEEMNYSIVIFGGVTILAVVYYLGWARKYYHGPVIEV</sequence>
<proteinExistence type="predicted"/>
<comment type="caution">
    <text evidence="1">The sequence shown here is derived from an EMBL/GenBank/DDBJ whole genome shotgun (WGS) entry which is preliminary data.</text>
</comment>